<name>A0A9P4PUU8_9PLEO</name>
<proteinExistence type="predicted"/>
<organism evidence="2 3">
    <name type="scientific">Karstenula rhodostoma CBS 690.94</name>
    <dbReference type="NCBI Taxonomy" id="1392251"/>
    <lineage>
        <taxon>Eukaryota</taxon>
        <taxon>Fungi</taxon>
        <taxon>Dikarya</taxon>
        <taxon>Ascomycota</taxon>
        <taxon>Pezizomycotina</taxon>
        <taxon>Dothideomycetes</taxon>
        <taxon>Pleosporomycetidae</taxon>
        <taxon>Pleosporales</taxon>
        <taxon>Massarineae</taxon>
        <taxon>Didymosphaeriaceae</taxon>
        <taxon>Karstenula</taxon>
    </lineage>
</organism>
<dbReference type="EMBL" id="MU001493">
    <property type="protein sequence ID" value="KAF2450856.1"/>
    <property type="molecule type" value="Genomic_DNA"/>
</dbReference>
<dbReference type="AlphaFoldDB" id="A0A9P4PUU8"/>
<reference evidence="2" key="1">
    <citation type="journal article" date="2020" name="Stud. Mycol.">
        <title>101 Dothideomycetes genomes: a test case for predicting lifestyles and emergence of pathogens.</title>
        <authorList>
            <person name="Haridas S."/>
            <person name="Albert R."/>
            <person name="Binder M."/>
            <person name="Bloem J."/>
            <person name="Labutti K."/>
            <person name="Salamov A."/>
            <person name="Andreopoulos B."/>
            <person name="Baker S."/>
            <person name="Barry K."/>
            <person name="Bills G."/>
            <person name="Bluhm B."/>
            <person name="Cannon C."/>
            <person name="Castanera R."/>
            <person name="Culley D."/>
            <person name="Daum C."/>
            <person name="Ezra D."/>
            <person name="Gonzalez J."/>
            <person name="Henrissat B."/>
            <person name="Kuo A."/>
            <person name="Liang C."/>
            <person name="Lipzen A."/>
            <person name="Lutzoni F."/>
            <person name="Magnuson J."/>
            <person name="Mondo S."/>
            <person name="Nolan M."/>
            <person name="Ohm R."/>
            <person name="Pangilinan J."/>
            <person name="Park H.-J."/>
            <person name="Ramirez L."/>
            <person name="Alfaro M."/>
            <person name="Sun H."/>
            <person name="Tritt A."/>
            <person name="Yoshinaga Y."/>
            <person name="Zwiers L.-H."/>
            <person name="Turgeon B."/>
            <person name="Goodwin S."/>
            <person name="Spatafora J."/>
            <person name="Crous P."/>
            <person name="Grigoriev I."/>
        </authorList>
    </citation>
    <scope>NUCLEOTIDE SEQUENCE</scope>
    <source>
        <strain evidence="2">CBS 690.94</strain>
    </source>
</reference>
<dbReference type="OrthoDB" id="3777810at2759"/>
<evidence type="ECO:0000256" key="1">
    <source>
        <dbReference type="SAM" id="MobiDB-lite"/>
    </source>
</evidence>
<dbReference type="Proteomes" id="UP000799764">
    <property type="component" value="Unassembled WGS sequence"/>
</dbReference>
<gene>
    <name evidence="2" type="ORF">P171DRAFT_348482</name>
</gene>
<protein>
    <submittedName>
        <fullName evidence="2">Uncharacterized protein</fullName>
    </submittedName>
</protein>
<evidence type="ECO:0000313" key="2">
    <source>
        <dbReference type="EMBL" id="KAF2450856.1"/>
    </source>
</evidence>
<accession>A0A9P4PUU8</accession>
<feature type="compositionally biased region" description="Basic and acidic residues" evidence="1">
    <location>
        <begin position="350"/>
        <end position="361"/>
    </location>
</feature>
<evidence type="ECO:0000313" key="3">
    <source>
        <dbReference type="Proteomes" id="UP000799764"/>
    </source>
</evidence>
<feature type="region of interest" description="Disordered" evidence="1">
    <location>
        <begin position="347"/>
        <end position="411"/>
    </location>
</feature>
<keyword evidence="3" id="KW-1185">Reference proteome</keyword>
<comment type="caution">
    <text evidence="2">The sequence shown here is derived from an EMBL/GenBank/DDBJ whole genome shotgun (WGS) entry which is preliminary data.</text>
</comment>
<sequence>MSNSTPPSPTVDIPATNTVNAQYVTPPSSFIGPPTPPATRERFSQVEHILAYFKDIQSGRRKLCGKHKWIQFWLVDGEFDEIVRRLEEDPDLDGYVKDKVRYDYDHRTRQFVIRMLSDTHETFREALHQEIWKWIKGLAKREDNVGIFARGMADTEGAPSYKFPPTIAPDADYKIGSDATADIDGAQAIHTPDIPFRHEQDALPGTIIEVAYSQKSKELRRLAYTYLVHSNAAVQVVFGFDLKDGSTQRATFSVWRSKDEDDVLSMATQYYNQEFRSTNGEPTSHDPLCFRLQDFAMDDTAKDILGSDDEELFITMDQLCSFLSKAEKKTKNRKEGGLRTKTTCAGKRKLPLEETPERPVTVEDEEEWEHEDARTAKRMNKGDGAYSGPRKPTVVVTRRRSARLGGASQLS</sequence>